<feature type="transmembrane region" description="Helical" evidence="1">
    <location>
        <begin position="199"/>
        <end position="219"/>
    </location>
</feature>
<reference evidence="3 4" key="1">
    <citation type="journal article" date="2018" name="Sci. Rep.">
        <title>Rhizobium tumorigenes sp. nov., a novel plant tumorigenic bacterium isolated from cane gall tumors on thornless blackberry.</title>
        <authorList>
            <person name="Kuzmanovi N."/>
            <person name="Smalla K."/>
            <person name="Gronow S."/>
            <person name="PuBawska J."/>
        </authorList>
    </citation>
    <scope>NUCLEOTIDE SEQUENCE [LARGE SCALE GENOMIC DNA]</scope>
    <source>
        <strain evidence="3 4">CCBAU 85046</strain>
    </source>
</reference>
<feature type="transmembrane region" description="Helical" evidence="1">
    <location>
        <begin position="12"/>
        <end position="35"/>
    </location>
</feature>
<accession>A0A2W4CUZ6</accession>
<dbReference type="EMBL" id="PCDP01000003">
    <property type="protein sequence ID" value="PZM16192.1"/>
    <property type="molecule type" value="Genomic_DNA"/>
</dbReference>
<dbReference type="Proteomes" id="UP000248925">
    <property type="component" value="Unassembled WGS sequence"/>
</dbReference>
<evidence type="ECO:0000313" key="4">
    <source>
        <dbReference type="Proteomes" id="UP000248925"/>
    </source>
</evidence>
<feature type="transmembrane region" description="Helical" evidence="1">
    <location>
        <begin position="173"/>
        <end position="192"/>
    </location>
</feature>
<dbReference type="OrthoDB" id="9813524at2"/>
<dbReference type="RefSeq" id="WP_111158795.1">
    <property type="nucleotide sequence ID" value="NZ_PCDP01000003.1"/>
</dbReference>
<dbReference type="AlphaFoldDB" id="A0A2W4CUZ6"/>
<dbReference type="InterPro" id="IPR036938">
    <property type="entry name" value="PAP2/HPO_sf"/>
</dbReference>
<feature type="domain" description="Phosphatidic acid phosphatase type 2/haloperoxidase" evidence="2">
    <location>
        <begin position="121"/>
        <end position="242"/>
    </location>
</feature>
<evidence type="ECO:0000313" key="3">
    <source>
        <dbReference type="EMBL" id="PZM16192.1"/>
    </source>
</evidence>
<evidence type="ECO:0000259" key="2">
    <source>
        <dbReference type="Pfam" id="PF01569"/>
    </source>
</evidence>
<keyword evidence="1" id="KW-0812">Transmembrane</keyword>
<sequence length="253" mass="27627">MQIYAGSLTRSMWISKALASFLTLFALWWVLLIIFNRFPELDLAAARSVFSQRDCGVLDAISKTCGAFQLDKNPFFMAARTVFLALPYIAIAILLGLIVMSRRRLGKDWKTPEVKMSLAALVSLAMGCGVLVNLILKSFSGRPRPRNTLLFGGNLDFVQAGSFAGKCLKNCSFISGEASSAGWLFCLILLLPARWRLPVGLPLAVISISIPTLRVLTGAHYLSDAVLGWLSSLVIFAGVLVVAETMRQPREVA</sequence>
<dbReference type="SUPFAM" id="SSF48317">
    <property type="entry name" value="Acid phosphatase/Vanadium-dependent haloperoxidase"/>
    <property type="match status" value="1"/>
</dbReference>
<keyword evidence="1" id="KW-1133">Transmembrane helix</keyword>
<evidence type="ECO:0000256" key="1">
    <source>
        <dbReference type="SAM" id="Phobius"/>
    </source>
</evidence>
<proteinExistence type="predicted"/>
<dbReference type="Pfam" id="PF01569">
    <property type="entry name" value="PAP2"/>
    <property type="match status" value="1"/>
</dbReference>
<organism evidence="3 4">
    <name type="scientific">Rhizobium tubonense</name>
    <dbReference type="NCBI Taxonomy" id="484088"/>
    <lineage>
        <taxon>Bacteria</taxon>
        <taxon>Pseudomonadati</taxon>
        <taxon>Pseudomonadota</taxon>
        <taxon>Alphaproteobacteria</taxon>
        <taxon>Hyphomicrobiales</taxon>
        <taxon>Rhizobiaceae</taxon>
        <taxon>Rhizobium/Agrobacterium group</taxon>
        <taxon>Rhizobium</taxon>
    </lineage>
</organism>
<protein>
    <submittedName>
        <fullName evidence="3">Phosphatase</fullName>
    </submittedName>
</protein>
<feature type="transmembrane region" description="Helical" evidence="1">
    <location>
        <begin position="77"/>
        <end position="98"/>
    </location>
</feature>
<feature type="transmembrane region" description="Helical" evidence="1">
    <location>
        <begin position="225"/>
        <end position="243"/>
    </location>
</feature>
<feature type="transmembrane region" description="Helical" evidence="1">
    <location>
        <begin position="118"/>
        <end position="136"/>
    </location>
</feature>
<dbReference type="Gene3D" id="1.20.144.10">
    <property type="entry name" value="Phosphatidic acid phosphatase type 2/haloperoxidase"/>
    <property type="match status" value="1"/>
</dbReference>
<keyword evidence="1" id="KW-0472">Membrane</keyword>
<dbReference type="InterPro" id="IPR000326">
    <property type="entry name" value="PAP2/HPO"/>
</dbReference>
<name>A0A2W4CUZ6_9HYPH</name>
<keyword evidence="4" id="KW-1185">Reference proteome</keyword>
<comment type="caution">
    <text evidence="3">The sequence shown here is derived from an EMBL/GenBank/DDBJ whole genome shotgun (WGS) entry which is preliminary data.</text>
</comment>
<gene>
    <name evidence="3" type="ORF">CPY51_04190</name>
</gene>